<comment type="caution">
    <text evidence="2">The sequence shown here is derived from an EMBL/GenBank/DDBJ whole genome shotgun (WGS) entry which is preliminary data.</text>
</comment>
<organism evidence="2 3">
    <name type="scientific">Trichinella patagoniensis</name>
    <dbReference type="NCBI Taxonomy" id="990121"/>
    <lineage>
        <taxon>Eukaryota</taxon>
        <taxon>Metazoa</taxon>
        <taxon>Ecdysozoa</taxon>
        <taxon>Nematoda</taxon>
        <taxon>Enoplea</taxon>
        <taxon>Dorylaimia</taxon>
        <taxon>Trichinellida</taxon>
        <taxon>Trichinellidae</taxon>
        <taxon>Trichinella</taxon>
    </lineage>
</organism>
<dbReference type="SUPFAM" id="SSF53098">
    <property type="entry name" value="Ribonuclease H-like"/>
    <property type="match status" value="1"/>
</dbReference>
<feature type="non-terminal residue" evidence="2">
    <location>
        <position position="1"/>
    </location>
</feature>
<dbReference type="Gene3D" id="3.30.420.10">
    <property type="entry name" value="Ribonuclease H-like superfamily/Ribonuclease H"/>
    <property type="match status" value="1"/>
</dbReference>
<name>A0A0V0Z0Z4_9BILA</name>
<evidence type="ECO:0000313" key="3">
    <source>
        <dbReference type="Proteomes" id="UP000054783"/>
    </source>
</evidence>
<feature type="domain" description="Integrase catalytic" evidence="1">
    <location>
        <begin position="236"/>
        <end position="372"/>
    </location>
</feature>
<evidence type="ECO:0000259" key="1">
    <source>
        <dbReference type="PROSITE" id="PS50994"/>
    </source>
</evidence>
<reference evidence="2 3" key="1">
    <citation type="submission" date="2015-01" db="EMBL/GenBank/DDBJ databases">
        <title>Evolution of Trichinella species and genotypes.</title>
        <authorList>
            <person name="Korhonen P.K."/>
            <person name="Edoardo P."/>
            <person name="Giuseppe L.R."/>
            <person name="Gasser R.B."/>
        </authorList>
    </citation>
    <scope>NUCLEOTIDE SEQUENCE [LARGE SCALE GENOMIC DNA]</scope>
    <source>
        <strain evidence="2">ISS2496</strain>
    </source>
</reference>
<dbReference type="Pfam" id="PF17921">
    <property type="entry name" value="Integrase_H2C2"/>
    <property type="match status" value="1"/>
</dbReference>
<keyword evidence="3" id="KW-1185">Reference proteome</keyword>
<dbReference type="Proteomes" id="UP000054783">
    <property type="component" value="Unassembled WGS sequence"/>
</dbReference>
<accession>A0A0V0Z0Z4</accession>
<dbReference type="PANTHER" id="PTHR47331">
    <property type="entry name" value="PHD-TYPE DOMAIN-CONTAINING PROTEIN"/>
    <property type="match status" value="1"/>
</dbReference>
<dbReference type="PROSITE" id="PS50994">
    <property type="entry name" value="INTEGRASE"/>
    <property type="match status" value="1"/>
</dbReference>
<dbReference type="InterPro" id="IPR036397">
    <property type="entry name" value="RNaseH_sf"/>
</dbReference>
<dbReference type="EMBL" id="JYDQ01000955">
    <property type="protein sequence ID" value="KRY06076.1"/>
    <property type="molecule type" value="Genomic_DNA"/>
</dbReference>
<sequence>LDSLREDKLWWNGPTWLKEHIEQCPRPTMALSPEESRLVSPERKRIVTLCASLQEPSLSAIIDPSRYGTMERLVRVTAYCCRFLANAGTHAGERKIRARLSLLELQDAEKRFEDRLGSNPCASWGPPRGFVSILGHGRPFASGRKTVKDEDNTALVPPSSLLPLNGLVVELIVRLAHESELHAGLNQILAALRGRFWVVQGRQAVKRCIRACIICRKHDARPFCPLMSDFPPERVTPSFPFNRVGLDFAGPLYVKDEHRPAQKAYICLFTCMVTRAMHLEVAFDMTTISFLAALPRFIARRGRPSVIHTDNFRTFKQADSFMRDLLRGKSAGKIREELAMRQIEWKYSTDRAPWCGGYWERLVRSMKNALRK</sequence>
<feature type="non-terminal residue" evidence="2">
    <location>
        <position position="372"/>
    </location>
</feature>
<dbReference type="InterPro" id="IPR012337">
    <property type="entry name" value="RNaseH-like_sf"/>
</dbReference>
<dbReference type="InterPro" id="IPR041588">
    <property type="entry name" value="Integrase_H2C2"/>
</dbReference>
<dbReference type="AlphaFoldDB" id="A0A0V0Z0Z4"/>
<dbReference type="Gene3D" id="1.10.340.70">
    <property type="match status" value="1"/>
</dbReference>
<evidence type="ECO:0000313" key="2">
    <source>
        <dbReference type="EMBL" id="KRY06076.1"/>
    </source>
</evidence>
<dbReference type="GO" id="GO:0015074">
    <property type="term" value="P:DNA integration"/>
    <property type="evidence" value="ECO:0007669"/>
    <property type="project" value="InterPro"/>
</dbReference>
<dbReference type="InterPro" id="IPR001584">
    <property type="entry name" value="Integrase_cat-core"/>
</dbReference>
<proteinExistence type="predicted"/>
<dbReference type="GO" id="GO:0003676">
    <property type="term" value="F:nucleic acid binding"/>
    <property type="evidence" value="ECO:0007669"/>
    <property type="project" value="InterPro"/>
</dbReference>
<protein>
    <recommendedName>
        <fullName evidence="1">Integrase catalytic domain-containing protein</fullName>
    </recommendedName>
</protein>
<gene>
    <name evidence="2" type="ORF">T12_6846</name>
</gene>